<name>A0A084QN68_STAC4</name>
<evidence type="ECO:0008006" key="6">
    <source>
        <dbReference type="Google" id="ProtNLM"/>
    </source>
</evidence>
<dbReference type="OrthoDB" id="272500at2759"/>
<sequence>MWFSSHCIAALFMRTPLPNLPPITLRPLLAFPYALDALPNVLREKWDDPSFAQYRDAFPPDHRTDPSAFEAHVRDLVRQDSKVPYLKALQGHLWLHGYQTGDIKAPLFPDVTPVISAARAAGAKIMIYSSGSVPAQKLLFGHTNSDPADLTPYIGDWFDTVNAGPKTDVASYTTILSKYPDIDPARWLFLSDNLKEVEAALKSGMRSLPVMRPGNAPLPTDHPLTRFAIPDFTRDSAERVSGLVQEISALDK</sequence>
<keyword evidence="1" id="KW-0028">Amino-acid biosynthesis</keyword>
<dbReference type="EMBL" id="KL660597">
    <property type="protein sequence ID" value="KFA65403.1"/>
    <property type="molecule type" value="Genomic_DNA"/>
</dbReference>
<dbReference type="STRING" id="1283841.A0A084QN68"/>
<accession>A0A084QN68</accession>
<dbReference type="InterPro" id="IPR023943">
    <property type="entry name" value="Enolase-ppase_E1"/>
</dbReference>
<dbReference type="HOGENOM" id="CLU_023273_0_0_1"/>
<keyword evidence="2" id="KW-0378">Hydrolase</keyword>
<proteinExistence type="predicted"/>
<evidence type="ECO:0000313" key="4">
    <source>
        <dbReference type="EMBL" id="KFA65403.1"/>
    </source>
</evidence>
<dbReference type="OMA" id="QDSKVPY"/>
<dbReference type="PANTHER" id="PTHR20371">
    <property type="entry name" value="ENOLASE-PHOSPHATASE E1"/>
    <property type="match status" value="1"/>
</dbReference>
<dbReference type="Gene3D" id="3.40.50.1000">
    <property type="entry name" value="HAD superfamily/HAD-like"/>
    <property type="match status" value="1"/>
</dbReference>
<dbReference type="GO" id="GO:0043874">
    <property type="term" value="F:acireductone synthase activity"/>
    <property type="evidence" value="ECO:0007669"/>
    <property type="project" value="InterPro"/>
</dbReference>
<evidence type="ECO:0000256" key="1">
    <source>
        <dbReference type="ARBA" id="ARBA00022605"/>
    </source>
</evidence>
<dbReference type="PANTHER" id="PTHR20371:SF1">
    <property type="entry name" value="ENOLASE-PHOSPHATASE E1"/>
    <property type="match status" value="1"/>
</dbReference>
<dbReference type="Proteomes" id="UP000028524">
    <property type="component" value="Unassembled WGS sequence"/>
</dbReference>
<dbReference type="GO" id="GO:0000287">
    <property type="term" value="F:magnesium ion binding"/>
    <property type="evidence" value="ECO:0007669"/>
    <property type="project" value="InterPro"/>
</dbReference>
<dbReference type="AlphaFoldDB" id="A0A084QN68"/>
<organism evidence="4 5">
    <name type="scientific">Stachybotrys chlorohalonatus (strain IBT 40285)</name>
    <dbReference type="NCBI Taxonomy" id="1283841"/>
    <lineage>
        <taxon>Eukaryota</taxon>
        <taxon>Fungi</taxon>
        <taxon>Dikarya</taxon>
        <taxon>Ascomycota</taxon>
        <taxon>Pezizomycotina</taxon>
        <taxon>Sordariomycetes</taxon>
        <taxon>Hypocreomycetidae</taxon>
        <taxon>Hypocreales</taxon>
        <taxon>Stachybotryaceae</taxon>
        <taxon>Stachybotrys</taxon>
    </lineage>
</organism>
<keyword evidence="5" id="KW-1185">Reference proteome</keyword>
<dbReference type="InterPro" id="IPR036412">
    <property type="entry name" value="HAD-like_sf"/>
</dbReference>
<reference evidence="4 5" key="1">
    <citation type="journal article" date="2014" name="BMC Genomics">
        <title>Comparative genome sequencing reveals chemotype-specific gene clusters in the toxigenic black mold Stachybotrys.</title>
        <authorList>
            <person name="Semeiks J."/>
            <person name="Borek D."/>
            <person name="Otwinowski Z."/>
            <person name="Grishin N.V."/>
        </authorList>
    </citation>
    <scope>NUCLEOTIDE SEQUENCE [LARGE SCALE GENOMIC DNA]</scope>
    <source>
        <strain evidence="4 5">IBT 40285</strain>
    </source>
</reference>
<protein>
    <recommendedName>
        <fullName evidence="6">Enolase-phosphatase E1</fullName>
    </recommendedName>
</protein>
<dbReference type="InParanoid" id="A0A084QN68"/>
<evidence type="ECO:0000256" key="2">
    <source>
        <dbReference type="ARBA" id="ARBA00022801"/>
    </source>
</evidence>
<evidence type="ECO:0000256" key="3">
    <source>
        <dbReference type="ARBA" id="ARBA00023167"/>
    </source>
</evidence>
<dbReference type="GO" id="GO:0019509">
    <property type="term" value="P:L-methionine salvage from methylthioadenosine"/>
    <property type="evidence" value="ECO:0007669"/>
    <property type="project" value="EnsemblFungi"/>
</dbReference>
<gene>
    <name evidence="4" type="ORF">S40285_00457</name>
</gene>
<dbReference type="NCBIfam" id="TIGR01691">
    <property type="entry name" value="enolase-ppase"/>
    <property type="match status" value="1"/>
</dbReference>
<dbReference type="SUPFAM" id="SSF56784">
    <property type="entry name" value="HAD-like"/>
    <property type="match status" value="1"/>
</dbReference>
<dbReference type="Gene3D" id="1.10.720.60">
    <property type="match status" value="1"/>
</dbReference>
<dbReference type="InterPro" id="IPR023214">
    <property type="entry name" value="HAD_sf"/>
</dbReference>
<dbReference type="FunCoup" id="A0A084QN68">
    <property type="interactions" value="611"/>
</dbReference>
<keyword evidence="3" id="KW-0486">Methionine biosynthesis</keyword>
<evidence type="ECO:0000313" key="5">
    <source>
        <dbReference type="Proteomes" id="UP000028524"/>
    </source>
</evidence>